<keyword evidence="3" id="KW-0158">Chromosome</keyword>
<name>A0AAI9ZZY1_9PEZI</name>
<reference evidence="7" key="1">
    <citation type="submission" date="2021-06" db="EMBL/GenBank/DDBJ databases">
        <title>Comparative genomics, transcriptomics and evolutionary studies reveal genomic signatures of adaptation to plant cell wall in hemibiotrophic fungi.</title>
        <authorList>
            <consortium name="DOE Joint Genome Institute"/>
            <person name="Baroncelli R."/>
            <person name="Diaz J.F."/>
            <person name="Benocci T."/>
            <person name="Peng M."/>
            <person name="Battaglia E."/>
            <person name="Haridas S."/>
            <person name="Andreopoulos W."/>
            <person name="Labutti K."/>
            <person name="Pangilinan J."/>
            <person name="Floch G.L."/>
            <person name="Makela M.R."/>
            <person name="Henrissat B."/>
            <person name="Grigoriev I.V."/>
            <person name="Crouch J.A."/>
            <person name="De Vries R.P."/>
            <person name="Sukno S.A."/>
            <person name="Thon M.R."/>
        </authorList>
    </citation>
    <scope>NUCLEOTIDE SEQUENCE</scope>
    <source>
        <strain evidence="7">CBS 102054</strain>
    </source>
</reference>
<evidence type="ECO:0000313" key="7">
    <source>
        <dbReference type="EMBL" id="KAK1641345.1"/>
    </source>
</evidence>
<dbReference type="Pfam" id="PF15511">
    <property type="entry name" value="CENP-T_C"/>
    <property type="match status" value="1"/>
</dbReference>
<evidence type="ECO:0000256" key="3">
    <source>
        <dbReference type="ARBA" id="ARBA00022454"/>
    </source>
</evidence>
<feature type="compositionally biased region" description="Low complexity" evidence="5">
    <location>
        <begin position="563"/>
        <end position="573"/>
    </location>
</feature>
<dbReference type="GO" id="GO:0003682">
    <property type="term" value="F:chromatin binding"/>
    <property type="evidence" value="ECO:0007669"/>
    <property type="project" value="TreeGrafter"/>
</dbReference>
<feature type="region of interest" description="Disordered" evidence="5">
    <location>
        <begin position="136"/>
        <end position="194"/>
    </location>
</feature>
<dbReference type="PANTHER" id="PTHR22980">
    <property type="entry name" value="CORTISTATIN"/>
    <property type="match status" value="1"/>
</dbReference>
<comment type="caution">
    <text evidence="7">The sequence shown here is derived from an EMBL/GenBank/DDBJ whole genome shotgun (WGS) entry which is preliminary data.</text>
</comment>
<feature type="region of interest" description="Disordered" evidence="5">
    <location>
        <begin position="563"/>
        <end position="596"/>
    </location>
</feature>
<dbReference type="PANTHER" id="PTHR22980:SF5">
    <property type="entry name" value="CENP-T_HISTONE H4 HISTONE FOLD DOMAIN-CONTAINING PROTEIN"/>
    <property type="match status" value="1"/>
</dbReference>
<dbReference type="GO" id="GO:0005694">
    <property type="term" value="C:chromosome"/>
    <property type="evidence" value="ECO:0007669"/>
    <property type="project" value="UniProtKB-SubCell"/>
</dbReference>
<comment type="subcellular location">
    <subcellularLocation>
        <location evidence="2">Chromosome</location>
    </subcellularLocation>
    <subcellularLocation>
        <location evidence="1">Nucleus</location>
    </subcellularLocation>
</comment>
<feature type="compositionally biased region" description="Low complexity" evidence="5">
    <location>
        <begin position="54"/>
        <end position="70"/>
    </location>
</feature>
<proteinExistence type="predicted"/>
<keyword evidence="4" id="KW-0539">Nucleus</keyword>
<keyword evidence="8" id="KW-1185">Reference proteome</keyword>
<dbReference type="Gene3D" id="1.10.20.10">
    <property type="entry name" value="Histone, subunit A"/>
    <property type="match status" value="1"/>
</dbReference>
<evidence type="ECO:0000256" key="1">
    <source>
        <dbReference type="ARBA" id="ARBA00004123"/>
    </source>
</evidence>
<accession>A0AAI9ZZY1</accession>
<feature type="compositionally biased region" description="Acidic residues" evidence="5">
    <location>
        <begin position="173"/>
        <end position="182"/>
    </location>
</feature>
<feature type="domain" description="CENP-T/Histone H4 histone fold" evidence="6">
    <location>
        <begin position="412"/>
        <end position="488"/>
    </location>
</feature>
<dbReference type="SUPFAM" id="SSF47113">
    <property type="entry name" value="Histone-fold"/>
    <property type="match status" value="1"/>
</dbReference>
<evidence type="ECO:0000256" key="5">
    <source>
        <dbReference type="SAM" id="MobiDB-lite"/>
    </source>
</evidence>
<dbReference type="EMBL" id="JAHMHQ010000003">
    <property type="protein sequence ID" value="KAK1641345.1"/>
    <property type="molecule type" value="Genomic_DNA"/>
</dbReference>
<dbReference type="Proteomes" id="UP001243989">
    <property type="component" value="Unassembled WGS sequence"/>
</dbReference>
<protein>
    <submittedName>
        <fullName evidence="7">Centromere kinetochore component CENP-T-domain-containing protein</fullName>
    </submittedName>
</protein>
<dbReference type="CDD" id="cd22920">
    <property type="entry name" value="HFD_CENP-T"/>
    <property type="match status" value="1"/>
</dbReference>
<dbReference type="InterPro" id="IPR009072">
    <property type="entry name" value="Histone-fold"/>
</dbReference>
<dbReference type="AlphaFoldDB" id="A0AAI9ZZY1"/>
<feature type="region of interest" description="Disordered" evidence="5">
    <location>
        <begin position="28"/>
        <end position="122"/>
    </location>
</feature>
<dbReference type="InterPro" id="IPR035425">
    <property type="entry name" value="CENP-T/H4_C"/>
</dbReference>
<dbReference type="GO" id="GO:0046982">
    <property type="term" value="F:protein heterodimerization activity"/>
    <property type="evidence" value="ECO:0007669"/>
    <property type="project" value="InterPro"/>
</dbReference>
<evidence type="ECO:0000313" key="8">
    <source>
        <dbReference type="Proteomes" id="UP001243989"/>
    </source>
</evidence>
<organism evidence="7 8">
    <name type="scientific">Colletotrichum phormii</name>
    <dbReference type="NCBI Taxonomy" id="359342"/>
    <lineage>
        <taxon>Eukaryota</taxon>
        <taxon>Fungi</taxon>
        <taxon>Dikarya</taxon>
        <taxon>Ascomycota</taxon>
        <taxon>Pezizomycotina</taxon>
        <taxon>Sordariomycetes</taxon>
        <taxon>Hypocreomycetidae</taxon>
        <taxon>Glomerellales</taxon>
        <taxon>Glomerellaceae</taxon>
        <taxon>Colletotrichum</taxon>
        <taxon>Colletotrichum acutatum species complex</taxon>
    </lineage>
</organism>
<evidence type="ECO:0000256" key="2">
    <source>
        <dbReference type="ARBA" id="ARBA00004286"/>
    </source>
</evidence>
<gene>
    <name evidence="7" type="ORF">BDP81DRAFT_311062</name>
</gene>
<sequence>MSSPTFTTPLNPRLAAVAGAEDDDPLFSSALDTVTPNRRALSLDPPSSRASLVPRTPSNNNPLRSSLRSSAGYRGLSASGRRSLAATPHARAAYRTIDQRRAAALTPGGNKRRESFRPRRESLHDVLRGLSRVVKHTTQPISSSSSPSDVGSRGPSASLPIRTVGGDRRGTVYDDDDDDDELPIDRPRLSLPLDVEDDDEDELVAPELSQIDENATIEFPRRAYVDQPSRMSMGSARLSEFRNYGDLDDDDDDDRGEGFFPAFEVGALDEEGREAEETLDRVEEEDLRRQTLASARDSDFGFEVPVDADNQTTFMMAVDGQSSPARPLPEITDEQPSLNIAPVDDEPAVPLDEDLGFGTSYYDMRSSTPIEPTEATQGDLDGQTEVSAAQLLEQEQGQRPRKTKRGVKLSKYGVEYPSLPPAVVKRLANTFAKSSGISKTKIAPDALAEIQRASDWFFEQLGDDLSAYAKHAKRKTIDESDMLALMRRYVFFLIFHHANIASSNLGISTIFWGASPFDIHNLFVLLVQIQWCLISLQTTSNQLDDDPLFTGTQTPAPGAVAGVEDAQAAATGGAEEEAPSRDRRRTRGSDLKSPTCSHYDCDSDSFFERNTKKSLPMLIHAHLSRGVGWGLLDDHPQHDGGGECKTVPVFVGY</sequence>
<dbReference type="GO" id="GO:0000712">
    <property type="term" value="P:resolution of meiotic recombination intermediates"/>
    <property type="evidence" value="ECO:0007669"/>
    <property type="project" value="TreeGrafter"/>
</dbReference>
<feature type="compositionally biased region" description="Low complexity" evidence="5">
    <location>
        <begin position="142"/>
        <end position="156"/>
    </location>
</feature>
<dbReference type="GO" id="GO:0071821">
    <property type="term" value="C:FANCM-MHF complex"/>
    <property type="evidence" value="ECO:0007669"/>
    <property type="project" value="TreeGrafter"/>
</dbReference>
<dbReference type="GO" id="GO:0031297">
    <property type="term" value="P:replication fork processing"/>
    <property type="evidence" value="ECO:0007669"/>
    <property type="project" value="TreeGrafter"/>
</dbReference>
<dbReference type="RefSeq" id="XP_060449952.1">
    <property type="nucleotide sequence ID" value="XM_060583696.1"/>
</dbReference>
<feature type="compositionally biased region" description="Basic and acidic residues" evidence="5">
    <location>
        <begin position="111"/>
        <end position="122"/>
    </location>
</feature>
<evidence type="ECO:0000256" key="4">
    <source>
        <dbReference type="ARBA" id="ARBA00023242"/>
    </source>
</evidence>
<evidence type="ECO:0000259" key="6">
    <source>
        <dbReference type="Pfam" id="PF15511"/>
    </source>
</evidence>
<dbReference type="GeneID" id="85468558"/>